<sequence>MRIVRYPLDVVDYQQVQPLWPGRILSVAPGRVEDAEAYKQHIDMWAVDDDPNRGDRLPPILGVWIVGTGNPIPSGMINNDALFHGTCVMKSGLVWHVFTAVIGHAENPKAEPAPAYSSVDDMVERIRARRGRPGIGE</sequence>
<dbReference type="Pfam" id="PF24043">
    <property type="entry name" value="DUF7352"/>
    <property type="match status" value="1"/>
</dbReference>
<proteinExistence type="predicted"/>
<protein>
    <recommendedName>
        <fullName evidence="1">DUF7352 domain-containing protein</fullName>
    </recommendedName>
</protein>
<evidence type="ECO:0000313" key="3">
    <source>
        <dbReference type="Proteomes" id="UP000024437"/>
    </source>
</evidence>
<reference evidence="2 3" key="1">
    <citation type="submission" date="2014-03" db="EMBL/GenBank/DDBJ databases">
        <authorList>
            <person name="Bragg J."/>
            <person name="Chandler A.Y."/>
            <person name="Dehn A."/>
            <person name="Hefner M."/>
            <person name="Petersen P."/>
            <person name="Wilson J."/>
            <person name="Zeba F."/>
            <person name="Zegers G.P."/>
            <person name="Page S.T."/>
            <person name="Bradley K.W."/>
            <person name="Clarke D.Q."/>
            <person name="Lewis M.F."/>
            <person name="Barker L.P."/>
            <person name="Bailey C."/>
            <person name="Asai D.J."/>
            <person name="Garber M.L."/>
            <person name="Bowman C.A."/>
            <person name="Russell D.A."/>
            <person name="Pope W.H."/>
            <person name="Jacobs-Sera D."/>
            <person name="Hendrix R.W."/>
            <person name="Hatfull G.F."/>
        </authorList>
    </citation>
    <scope>NUCLEOTIDE SEQUENCE [LARGE SCALE GENOMIC DNA]</scope>
</reference>
<evidence type="ECO:0000259" key="1">
    <source>
        <dbReference type="Pfam" id="PF24043"/>
    </source>
</evidence>
<evidence type="ECO:0000313" key="2">
    <source>
        <dbReference type="EMBL" id="AHY84261.1"/>
    </source>
</evidence>
<dbReference type="Proteomes" id="UP000024437">
    <property type="component" value="Genome"/>
</dbReference>
<dbReference type="EMBL" id="KJ538722">
    <property type="protein sequence ID" value="AHY84261.1"/>
    <property type="molecule type" value="Genomic_DNA"/>
</dbReference>
<organism evidence="2 3">
    <name type="scientific">Mycobacterium phage HH92</name>
    <dbReference type="NCBI Taxonomy" id="1471543"/>
    <lineage>
        <taxon>Viruses</taxon>
        <taxon>Duplodnaviria</taxon>
        <taxon>Heunggongvirae</taxon>
        <taxon>Uroviricota</taxon>
        <taxon>Caudoviricetes</taxon>
        <taxon>Gilesvirus</taxon>
        <taxon>Gilesvirus giles</taxon>
    </lineage>
</organism>
<gene>
    <name evidence="2" type="primary">76</name>
    <name evidence="2" type="ORF">PBI_HH92_76</name>
</gene>
<feature type="domain" description="DUF7352" evidence="1">
    <location>
        <begin position="2"/>
        <end position="100"/>
    </location>
</feature>
<accession>A0A023ZWT3</accession>
<name>A0A023ZWT3_9CAUD</name>
<dbReference type="InterPro" id="IPR055776">
    <property type="entry name" value="DUF7352"/>
</dbReference>